<keyword evidence="9" id="KW-0521">NADP</keyword>
<feature type="domain" description="FAD/NAD(P)-binding" evidence="11">
    <location>
        <begin position="27"/>
        <end position="323"/>
    </location>
</feature>
<dbReference type="InterPro" id="IPR036188">
    <property type="entry name" value="FAD/NAD-bd_sf"/>
</dbReference>
<dbReference type="InterPro" id="IPR005982">
    <property type="entry name" value="Thioredox_Rdtase"/>
</dbReference>
<dbReference type="EMBL" id="JABFDB010000040">
    <property type="protein sequence ID" value="NYZ24410.1"/>
    <property type="molecule type" value="Genomic_DNA"/>
</dbReference>
<evidence type="ECO:0000256" key="3">
    <source>
        <dbReference type="ARBA" id="ARBA00022630"/>
    </source>
</evidence>
<dbReference type="GO" id="GO:0004791">
    <property type="term" value="F:thioredoxin-disulfide reductase (NADPH) activity"/>
    <property type="evidence" value="ECO:0007669"/>
    <property type="project" value="UniProtKB-EC"/>
</dbReference>
<dbReference type="PRINTS" id="PR00469">
    <property type="entry name" value="PNDRDTASEII"/>
</dbReference>
<evidence type="ECO:0000256" key="8">
    <source>
        <dbReference type="RuleBase" id="RU003880"/>
    </source>
</evidence>
<keyword evidence="5 8" id="KW-0560">Oxidoreductase</keyword>
<dbReference type="PANTHER" id="PTHR48105">
    <property type="entry name" value="THIOREDOXIN REDUCTASE 1-RELATED-RELATED"/>
    <property type="match status" value="1"/>
</dbReference>
<keyword evidence="13" id="KW-1185">Reference proteome</keyword>
<evidence type="ECO:0000256" key="1">
    <source>
        <dbReference type="ARBA" id="ARBA00009333"/>
    </source>
</evidence>
<dbReference type="NCBIfam" id="TIGR01292">
    <property type="entry name" value="TRX_reduct"/>
    <property type="match status" value="1"/>
</dbReference>
<comment type="caution">
    <text evidence="12">The sequence shown here is derived from an EMBL/GenBank/DDBJ whole genome shotgun (WGS) entry which is preliminary data.</text>
</comment>
<dbReference type="PROSITE" id="PS00573">
    <property type="entry name" value="PYRIDINE_REDOX_2"/>
    <property type="match status" value="1"/>
</dbReference>
<keyword evidence="3 8" id="KW-0285">Flavoprotein</keyword>
<evidence type="ECO:0000256" key="5">
    <source>
        <dbReference type="ARBA" id="ARBA00023002"/>
    </source>
</evidence>
<proteinExistence type="inferred from homology"/>
<evidence type="ECO:0000313" key="12">
    <source>
        <dbReference type="EMBL" id="NYZ24410.1"/>
    </source>
</evidence>
<keyword evidence="6" id="KW-1015">Disulfide bond</keyword>
<evidence type="ECO:0000256" key="10">
    <source>
        <dbReference type="SAM" id="MobiDB-lite"/>
    </source>
</evidence>
<dbReference type="PRINTS" id="PR00368">
    <property type="entry name" value="FADPNR"/>
</dbReference>
<comment type="cofactor">
    <cofactor evidence="9">
        <name>FAD</name>
        <dbReference type="ChEBI" id="CHEBI:57692"/>
    </cofactor>
    <text evidence="9">Binds 1 FAD per subunit.</text>
</comment>
<protein>
    <recommendedName>
        <fullName evidence="2 8">Thioredoxin reductase</fullName>
        <ecNumber evidence="8">1.8.1.9</ecNumber>
    </recommendedName>
</protein>
<evidence type="ECO:0000256" key="4">
    <source>
        <dbReference type="ARBA" id="ARBA00022827"/>
    </source>
</evidence>
<evidence type="ECO:0000256" key="7">
    <source>
        <dbReference type="ARBA" id="ARBA00023284"/>
    </source>
</evidence>
<dbReference type="SUPFAM" id="SSF51905">
    <property type="entry name" value="FAD/NAD(P)-binding domain"/>
    <property type="match status" value="1"/>
</dbReference>
<comment type="subunit">
    <text evidence="8">Homodimer.</text>
</comment>
<evidence type="ECO:0000313" key="13">
    <source>
        <dbReference type="Proteomes" id="UP000584642"/>
    </source>
</evidence>
<evidence type="ECO:0000259" key="11">
    <source>
        <dbReference type="Pfam" id="PF07992"/>
    </source>
</evidence>
<dbReference type="InterPro" id="IPR008255">
    <property type="entry name" value="Pyr_nucl-diS_OxRdtase_2_AS"/>
</dbReference>
<dbReference type="Pfam" id="PF07992">
    <property type="entry name" value="Pyr_redox_2"/>
    <property type="match status" value="1"/>
</dbReference>
<dbReference type="Proteomes" id="UP000584642">
    <property type="component" value="Unassembled WGS sequence"/>
</dbReference>
<accession>A0ABX2TMX2</accession>
<gene>
    <name evidence="12" type="primary">trxB</name>
    <name evidence="12" type="ORF">HND93_32300</name>
</gene>
<evidence type="ECO:0000256" key="6">
    <source>
        <dbReference type="ARBA" id="ARBA00023157"/>
    </source>
</evidence>
<keyword evidence="7 8" id="KW-0676">Redox-active center</keyword>
<evidence type="ECO:0000256" key="2">
    <source>
        <dbReference type="ARBA" id="ARBA00018719"/>
    </source>
</evidence>
<evidence type="ECO:0000256" key="9">
    <source>
        <dbReference type="RuleBase" id="RU003881"/>
    </source>
</evidence>
<sequence>MGLNATGEPPPTTPSGSTAMPSTHHSKVLIIGAGPAGYTAAIYAARANLQPTLVQGMQPGGQLMITTDVENYPGFADPIQGPWLMDQMQKQAEHVGTRMMFDIVTEVDFTVRPFVARGDSGDTYTADSVIIATGAQARWLGIPSEEVYRGYGVSACATCDGFFFRGKEVAVIGGGNSAIEEALYLTNHASKVTLVHRRDSLRGERIMQDRLLRNPKIAVVWDSVVEEIQGGGDGSLGSPRHVTGLGLRNVKTHTRSVLPVEGVFVAIGHVPATEVFKGKVKTDAEGYIVTAPDSTATDVPGVFAAGDVKDKVYRQAVTAAGMGCMAALEAERWLATHEPAAGAHGVTSPAAW</sequence>
<dbReference type="InterPro" id="IPR023753">
    <property type="entry name" value="FAD/NAD-binding_dom"/>
</dbReference>
<name>A0ABX2TMX2_9PROT</name>
<feature type="region of interest" description="Disordered" evidence="10">
    <location>
        <begin position="1"/>
        <end position="23"/>
    </location>
</feature>
<dbReference type="EC" id="1.8.1.9" evidence="8"/>
<feature type="compositionally biased region" description="Low complexity" evidence="10">
    <location>
        <begin position="14"/>
        <end position="23"/>
    </location>
</feature>
<dbReference type="Gene3D" id="3.50.50.60">
    <property type="entry name" value="FAD/NAD(P)-binding domain"/>
    <property type="match status" value="2"/>
</dbReference>
<dbReference type="InterPro" id="IPR050097">
    <property type="entry name" value="Ferredoxin-NADP_redctase_2"/>
</dbReference>
<organism evidence="12 13">
    <name type="scientific">Azospirillum oleiclasticum</name>
    <dbReference type="NCBI Taxonomy" id="2735135"/>
    <lineage>
        <taxon>Bacteria</taxon>
        <taxon>Pseudomonadati</taxon>
        <taxon>Pseudomonadota</taxon>
        <taxon>Alphaproteobacteria</taxon>
        <taxon>Rhodospirillales</taxon>
        <taxon>Azospirillaceae</taxon>
        <taxon>Azospirillum</taxon>
    </lineage>
</organism>
<keyword evidence="4 8" id="KW-0274">FAD</keyword>
<comment type="similarity">
    <text evidence="1 8">Belongs to the class-II pyridine nucleotide-disulfide oxidoreductase family.</text>
</comment>
<reference evidence="12 13" key="1">
    <citation type="submission" date="2020-05" db="EMBL/GenBank/DDBJ databases">
        <title>Azospirillum oleiclasticum sp. nov, a nitrogen-fixing and heavy crude oil-emulsifying bacterium isolated from the crude oil of Yumen Oilfield.</title>
        <authorList>
            <person name="Wu D."/>
            <person name="Cai M."/>
            <person name="Zhang X."/>
        </authorList>
    </citation>
    <scope>NUCLEOTIDE SEQUENCE [LARGE SCALE GENOMIC DNA]</scope>
    <source>
        <strain evidence="12 13">ROY-1-1-2</strain>
    </source>
</reference>
<comment type="catalytic activity">
    <reaction evidence="8">
        <text>[thioredoxin]-dithiol + NADP(+) = [thioredoxin]-disulfide + NADPH + H(+)</text>
        <dbReference type="Rhea" id="RHEA:20345"/>
        <dbReference type="Rhea" id="RHEA-COMP:10698"/>
        <dbReference type="Rhea" id="RHEA-COMP:10700"/>
        <dbReference type="ChEBI" id="CHEBI:15378"/>
        <dbReference type="ChEBI" id="CHEBI:29950"/>
        <dbReference type="ChEBI" id="CHEBI:50058"/>
        <dbReference type="ChEBI" id="CHEBI:57783"/>
        <dbReference type="ChEBI" id="CHEBI:58349"/>
        <dbReference type="EC" id="1.8.1.9"/>
    </reaction>
</comment>